<feature type="signal peptide" evidence="2">
    <location>
        <begin position="1"/>
        <end position="26"/>
    </location>
</feature>
<dbReference type="Proteomes" id="UP000263642">
    <property type="component" value="Unassembled WGS sequence"/>
</dbReference>
<comment type="caution">
    <text evidence="3">The sequence shown here is derived from an EMBL/GenBank/DDBJ whole genome shotgun (WGS) entry which is preliminary data.</text>
</comment>
<dbReference type="AlphaFoldDB" id="A0A3D3RF51"/>
<feature type="compositionally biased region" description="Polar residues" evidence="1">
    <location>
        <begin position="161"/>
        <end position="171"/>
    </location>
</feature>
<proteinExistence type="predicted"/>
<dbReference type="EMBL" id="DQAY01000169">
    <property type="protein sequence ID" value="HCO26712.1"/>
    <property type="molecule type" value="Genomic_DNA"/>
</dbReference>
<organism evidence="3 4">
    <name type="scientific">Gimesia maris</name>
    <dbReference type="NCBI Taxonomy" id="122"/>
    <lineage>
        <taxon>Bacteria</taxon>
        <taxon>Pseudomonadati</taxon>
        <taxon>Planctomycetota</taxon>
        <taxon>Planctomycetia</taxon>
        <taxon>Planctomycetales</taxon>
        <taxon>Planctomycetaceae</taxon>
        <taxon>Gimesia</taxon>
    </lineage>
</organism>
<feature type="region of interest" description="Disordered" evidence="1">
    <location>
        <begin position="141"/>
        <end position="181"/>
    </location>
</feature>
<sequence length="181" mass="19976">MCCHRMLHHLILNMAILITVWGCTQAVPDKPSKNSSNVTTDSQQKFASAKEVTAALEARWSLDDINTYCIPERRVNPTCQNLVTDVGVTWKGVLYENEPTDFKSISWYGTAVEGRLHEYSLNANRGDSSWNLEIGNVNSFDRQPRVAPDPSGPCFIGSALPENQGSGNSDSDGFVSPVKRD</sequence>
<evidence type="ECO:0000313" key="4">
    <source>
        <dbReference type="Proteomes" id="UP000263642"/>
    </source>
</evidence>
<name>A0A3D3RF51_9PLAN</name>
<evidence type="ECO:0000313" key="3">
    <source>
        <dbReference type="EMBL" id="HCO26712.1"/>
    </source>
</evidence>
<gene>
    <name evidence="3" type="ORF">DIT97_28240</name>
</gene>
<evidence type="ECO:0000256" key="2">
    <source>
        <dbReference type="SAM" id="SignalP"/>
    </source>
</evidence>
<evidence type="ECO:0000256" key="1">
    <source>
        <dbReference type="SAM" id="MobiDB-lite"/>
    </source>
</evidence>
<keyword evidence="2" id="KW-0732">Signal</keyword>
<accession>A0A3D3RF51</accession>
<protein>
    <submittedName>
        <fullName evidence="3">Uncharacterized protein</fullName>
    </submittedName>
</protein>
<feature type="chain" id="PRO_5017588337" evidence="2">
    <location>
        <begin position="27"/>
        <end position="181"/>
    </location>
</feature>
<reference evidence="3 4" key="1">
    <citation type="journal article" date="2018" name="Nat. Biotechnol.">
        <title>A standardized bacterial taxonomy based on genome phylogeny substantially revises the tree of life.</title>
        <authorList>
            <person name="Parks D.H."/>
            <person name="Chuvochina M."/>
            <person name="Waite D.W."/>
            <person name="Rinke C."/>
            <person name="Skarshewski A."/>
            <person name="Chaumeil P.A."/>
            <person name="Hugenholtz P."/>
        </authorList>
    </citation>
    <scope>NUCLEOTIDE SEQUENCE [LARGE SCALE GENOMIC DNA]</scope>
    <source>
        <strain evidence="3">UBA9375</strain>
    </source>
</reference>